<dbReference type="Proteomes" id="UP000232688">
    <property type="component" value="Unassembled WGS sequence"/>
</dbReference>
<evidence type="ECO:0000313" key="2">
    <source>
        <dbReference type="EMBL" id="PKC65199.1"/>
    </source>
</evidence>
<comment type="caution">
    <text evidence="1">The sequence shown here is derived from an EMBL/GenBank/DDBJ whole genome shotgun (WGS) entry which is preliminary data.</text>
</comment>
<reference evidence="2 3" key="3">
    <citation type="submission" date="2017-10" db="EMBL/GenBank/DDBJ databases">
        <title>Extensive intraspecific genome diversity in a model arbuscular mycorrhizal fungus.</title>
        <authorList>
            <person name="Chen E.C.H."/>
            <person name="Morin E."/>
            <person name="Baudet D."/>
            <person name="Noel J."/>
            <person name="Ndikumana S."/>
            <person name="Charron P."/>
            <person name="St-Onge C."/>
            <person name="Giorgi J."/>
            <person name="Grigoriev I.V."/>
            <person name="Roux C."/>
            <person name="Martin F.M."/>
            <person name="Corradi N."/>
        </authorList>
    </citation>
    <scope>NUCLEOTIDE SEQUENCE [LARGE SCALE GENOMIC DNA]</scope>
    <source>
        <strain evidence="2 3">A1</strain>
    </source>
</reference>
<organism evidence="1 4">
    <name type="scientific">Rhizophagus irregularis</name>
    <dbReference type="NCBI Taxonomy" id="588596"/>
    <lineage>
        <taxon>Eukaryota</taxon>
        <taxon>Fungi</taxon>
        <taxon>Fungi incertae sedis</taxon>
        <taxon>Mucoromycota</taxon>
        <taxon>Glomeromycotina</taxon>
        <taxon>Glomeromycetes</taxon>
        <taxon>Glomerales</taxon>
        <taxon>Glomeraceae</taxon>
        <taxon>Rhizophagus</taxon>
    </lineage>
</organism>
<name>A0A2N0NP96_9GLOM</name>
<dbReference type="Proteomes" id="UP000232722">
    <property type="component" value="Unassembled WGS sequence"/>
</dbReference>
<dbReference type="EMBL" id="LLXH01000563">
    <property type="protein sequence ID" value="PKC65199.1"/>
    <property type="molecule type" value="Genomic_DNA"/>
</dbReference>
<reference evidence="2 3" key="4">
    <citation type="submission" date="2017-10" db="EMBL/GenBank/DDBJ databases">
        <title>Genome analyses suggest a sexual origin of heterokaryosis in a supposedly ancient asexual fungus.</title>
        <authorList>
            <person name="Corradi N."/>
            <person name="Sedzielewska K."/>
            <person name="Noel J."/>
            <person name="Charron P."/>
            <person name="Farinelli L."/>
            <person name="Marton T."/>
            <person name="Kruger M."/>
            <person name="Pelin A."/>
            <person name="Brachmann A."/>
            <person name="Corradi N."/>
        </authorList>
    </citation>
    <scope>NUCLEOTIDE SEQUENCE [LARGE SCALE GENOMIC DNA]</scope>
    <source>
        <strain evidence="2 3">A1</strain>
    </source>
</reference>
<reference evidence="1 4" key="2">
    <citation type="submission" date="2017-09" db="EMBL/GenBank/DDBJ databases">
        <title>Extensive intraspecific genome diversity in a model arbuscular mycorrhizal fungus.</title>
        <authorList>
            <person name="Chen E.C."/>
            <person name="Morin E."/>
            <person name="Beaudet D."/>
            <person name="Noel J."/>
            <person name="Ndikumana S."/>
            <person name="Charron P."/>
            <person name="St-Onge C."/>
            <person name="Giorgi J."/>
            <person name="Grigoriev I.V."/>
            <person name="Roux C."/>
            <person name="Martin F.M."/>
            <person name="Corradi N."/>
        </authorList>
    </citation>
    <scope>NUCLEOTIDE SEQUENCE [LARGE SCALE GENOMIC DNA]</scope>
    <source>
        <strain evidence="1 4">A5</strain>
    </source>
</reference>
<evidence type="ECO:0000313" key="1">
    <source>
        <dbReference type="EMBL" id="PKB96408.1"/>
    </source>
</evidence>
<dbReference type="VEuPathDB" id="FungiDB:RhiirA1_461347"/>
<protein>
    <submittedName>
        <fullName evidence="1">Uncharacterized protein</fullName>
    </submittedName>
</protein>
<gene>
    <name evidence="2" type="ORF">RhiirA1_461347</name>
    <name evidence="1" type="ORF">RhiirA5_434892</name>
</gene>
<sequence length="74" mass="9163">MWLRIGELYLWWKCNFCGIEKETYDYLWQCYKIKDIVQDIIKMFKEFLVNIITEFSKEEINKDQLVDKVEELAM</sequence>
<reference evidence="1 4" key="1">
    <citation type="submission" date="2016-04" db="EMBL/GenBank/DDBJ databases">
        <title>Genome analyses suggest a sexual origin of heterokaryosis in a supposedly ancient asexual fungus.</title>
        <authorList>
            <person name="Ropars J."/>
            <person name="Sedzielewska K."/>
            <person name="Noel J."/>
            <person name="Charron P."/>
            <person name="Farinelli L."/>
            <person name="Marton T."/>
            <person name="Kruger M."/>
            <person name="Pelin A."/>
            <person name="Brachmann A."/>
            <person name="Corradi N."/>
        </authorList>
    </citation>
    <scope>NUCLEOTIDE SEQUENCE [LARGE SCALE GENOMIC DNA]</scope>
    <source>
        <strain evidence="1 4">A5</strain>
    </source>
</reference>
<proteinExistence type="predicted"/>
<evidence type="ECO:0000313" key="3">
    <source>
        <dbReference type="Proteomes" id="UP000232688"/>
    </source>
</evidence>
<accession>A0A2N0NP96</accession>
<evidence type="ECO:0000313" key="4">
    <source>
        <dbReference type="Proteomes" id="UP000232722"/>
    </source>
</evidence>
<dbReference type="AlphaFoldDB" id="A0A2N0NP96"/>
<dbReference type="EMBL" id="LLXJ01003917">
    <property type="protein sequence ID" value="PKB96408.1"/>
    <property type="molecule type" value="Genomic_DNA"/>
</dbReference>